<keyword evidence="3" id="KW-1185">Reference proteome</keyword>
<dbReference type="Proteomes" id="UP001589710">
    <property type="component" value="Unassembled WGS sequence"/>
</dbReference>
<dbReference type="GO" id="GO:0005524">
    <property type="term" value="F:ATP binding"/>
    <property type="evidence" value="ECO:0007669"/>
    <property type="project" value="UniProtKB-KW"/>
</dbReference>
<evidence type="ECO:0000313" key="2">
    <source>
        <dbReference type="EMBL" id="MFB9577382.1"/>
    </source>
</evidence>
<evidence type="ECO:0000313" key="3">
    <source>
        <dbReference type="Proteomes" id="UP001589710"/>
    </source>
</evidence>
<dbReference type="Gene3D" id="3.40.50.300">
    <property type="entry name" value="P-loop containing nucleotide triphosphate hydrolases"/>
    <property type="match status" value="1"/>
</dbReference>
<reference evidence="2 3" key="1">
    <citation type="submission" date="2024-09" db="EMBL/GenBank/DDBJ databases">
        <authorList>
            <person name="Sun Q."/>
            <person name="Mori K."/>
        </authorList>
    </citation>
    <scope>NUCLEOTIDE SEQUENCE [LARGE SCALE GENOMIC DNA]</scope>
    <source>
        <strain evidence="2 3">JCM 3331</strain>
    </source>
</reference>
<dbReference type="Pfam" id="PF01695">
    <property type="entry name" value="IstB_IS21"/>
    <property type="match status" value="1"/>
</dbReference>
<sequence length="131" mass="15417">MHRSREWPYVRIRRDKRQNPDELVEADAARRLSSVIVRLSKVDLLCLDEFGYLNVDKKCARLLFQVFTERKERKATAVASNAPFSERDNTFTEPRLCVPIADRLTFEGTLIRTGADRLKATEREYRSRRRS</sequence>
<gene>
    <name evidence="2" type="ORF">ACFFTL_35190</name>
</gene>
<feature type="domain" description="IstB-like ATP-binding" evidence="1">
    <location>
        <begin position="23"/>
        <end position="120"/>
    </location>
</feature>
<dbReference type="SUPFAM" id="SSF52540">
    <property type="entry name" value="P-loop containing nucleoside triphosphate hydrolases"/>
    <property type="match status" value="1"/>
</dbReference>
<evidence type="ECO:0000259" key="1">
    <source>
        <dbReference type="Pfam" id="PF01695"/>
    </source>
</evidence>
<dbReference type="RefSeq" id="WP_345516226.1">
    <property type="nucleotide sequence ID" value="NZ_BAAAXD010000035.1"/>
</dbReference>
<organism evidence="2 3">
    <name type="scientific">Streptomyces yanii</name>
    <dbReference type="NCBI Taxonomy" id="78510"/>
    <lineage>
        <taxon>Bacteria</taxon>
        <taxon>Bacillati</taxon>
        <taxon>Actinomycetota</taxon>
        <taxon>Actinomycetes</taxon>
        <taxon>Kitasatosporales</taxon>
        <taxon>Streptomycetaceae</taxon>
        <taxon>Streptomyces</taxon>
    </lineage>
</organism>
<comment type="caution">
    <text evidence="2">The sequence shown here is derived from an EMBL/GenBank/DDBJ whole genome shotgun (WGS) entry which is preliminary data.</text>
</comment>
<protein>
    <submittedName>
        <fullName evidence="2">ATP-binding protein</fullName>
    </submittedName>
</protein>
<name>A0ABV5RHS5_9ACTN</name>
<accession>A0ABV5RHS5</accession>
<proteinExistence type="predicted"/>
<dbReference type="InterPro" id="IPR002611">
    <property type="entry name" value="IstB_ATP-bd"/>
</dbReference>
<keyword evidence="2" id="KW-0547">Nucleotide-binding</keyword>
<dbReference type="EMBL" id="JBHMCG010000144">
    <property type="protein sequence ID" value="MFB9577382.1"/>
    <property type="molecule type" value="Genomic_DNA"/>
</dbReference>
<dbReference type="InterPro" id="IPR027417">
    <property type="entry name" value="P-loop_NTPase"/>
</dbReference>
<keyword evidence="2" id="KW-0067">ATP-binding</keyword>